<feature type="region of interest" description="Disordered" evidence="1">
    <location>
        <begin position="33"/>
        <end position="102"/>
    </location>
</feature>
<protein>
    <submittedName>
        <fullName evidence="2">Uncharacterized protein</fullName>
    </submittedName>
</protein>
<reference evidence="2" key="1">
    <citation type="journal article" date="2018" name="Data Brief">
        <title>Genome sequence data from 17 accessions of Ensete ventricosum, a staple food crop for millions in Ethiopia.</title>
        <authorList>
            <person name="Yemataw Z."/>
            <person name="Muzemil S."/>
            <person name="Ambachew D."/>
            <person name="Tripathi L."/>
            <person name="Tesfaye K."/>
            <person name="Chala A."/>
            <person name="Farbos A."/>
            <person name="O'Neill P."/>
            <person name="Moore K."/>
            <person name="Grant M."/>
            <person name="Studholme D.J."/>
        </authorList>
    </citation>
    <scope>NUCLEOTIDE SEQUENCE [LARGE SCALE GENOMIC DNA]</scope>
    <source>
        <tissue evidence="2">Leaf</tissue>
    </source>
</reference>
<dbReference type="EMBL" id="KV875480">
    <property type="protein sequence ID" value="RZR70990.1"/>
    <property type="molecule type" value="Genomic_DNA"/>
</dbReference>
<feature type="compositionally biased region" description="Low complexity" evidence="1">
    <location>
        <begin position="62"/>
        <end position="82"/>
    </location>
</feature>
<gene>
    <name evidence="2" type="ORF">BHM03_00002850</name>
</gene>
<accession>A0A445M9R6</accession>
<evidence type="ECO:0000313" key="2">
    <source>
        <dbReference type="EMBL" id="RZR70990.1"/>
    </source>
</evidence>
<dbReference type="AlphaFoldDB" id="A0A445M9R6"/>
<evidence type="ECO:0000256" key="1">
    <source>
        <dbReference type="SAM" id="MobiDB-lite"/>
    </source>
</evidence>
<sequence>MSSCRGECRWTNHPLVYSSDRLLIDPLRGTDQASAEVRGDTGCHRDQERDAESERWSTGQRAAAMATPEESPAASSSTANAAKKGHAESGSTSAPPANAAKKDAFAATTEWAAAATGGGDDELGNVRFPVHAIHGHGHAHLGRLVHSPCHQARLGAVLSIRRMHALLLMICLSSPSRRLEPSQVGHRPRVRSLNCSCGTSQPSHEAHVWWPVPLGSSVSAETPFWEPRLPNGWRLTRLTWGPRELPITRVGTSDLG</sequence>
<name>A0A445M9R6_ENSVE</name>
<proteinExistence type="predicted"/>
<dbReference type="Proteomes" id="UP000290560">
    <property type="component" value="Unassembled WGS sequence"/>
</dbReference>
<feature type="compositionally biased region" description="Basic and acidic residues" evidence="1">
    <location>
        <begin position="37"/>
        <end position="55"/>
    </location>
</feature>
<organism evidence="2">
    <name type="scientific">Ensete ventricosum</name>
    <name type="common">Abyssinian banana</name>
    <name type="synonym">Musa ensete</name>
    <dbReference type="NCBI Taxonomy" id="4639"/>
    <lineage>
        <taxon>Eukaryota</taxon>
        <taxon>Viridiplantae</taxon>
        <taxon>Streptophyta</taxon>
        <taxon>Embryophyta</taxon>
        <taxon>Tracheophyta</taxon>
        <taxon>Spermatophyta</taxon>
        <taxon>Magnoliopsida</taxon>
        <taxon>Liliopsida</taxon>
        <taxon>Zingiberales</taxon>
        <taxon>Musaceae</taxon>
        <taxon>Ensete</taxon>
    </lineage>
</organism>